<protein>
    <recommendedName>
        <fullName evidence="4">Bifunctional inhibitor/plant lipid transfer protein/seed storage helical domain-containing protein</fullName>
    </recommendedName>
</protein>
<sequence>MAYSTMQAAFLILLLGLVTAKPALGSDCLGVNLEACADILVANNSIPTSACCQTLGQIQVLETSIGINRTCVCVQGAVAAIIPARIIANISSPVQTKCGVNLGFDITASPNGCKA</sequence>
<evidence type="ECO:0000256" key="1">
    <source>
        <dbReference type="SAM" id="SignalP"/>
    </source>
</evidence>
<dbReference type="SUPFAM" id="SSF47699">
    <property type="entry name" value="Bifunctional inhibitor/lipid-transfer protein/seed storage 2S albumin"/>
    <property type="match status" value="1"/>
</dbReference>
<evidence type="ECO:0000313" key="2">
    <source>
        <dbReference type="EMBL" id="KAJ9677899.1"/>
    </source>
</evidence>
<evidence type="ECO:0000313" key="3">
    <source>
        <dbReference type="Proteomes" id="UP001168098"/>
    </source>
</evidence>
<proteinExistence type="predicted"/>
<feature type="signal peptide" evidence="1">
    <location>
        <begin position="1"/>
        <end position="20"/>
    </location>
</feature>
<name>A0AA38YWG8_VITRO</name>
<dbReference type="AlphaFoldDB" id="A0AA38YWG8"/>
<dbReference type="Gene3D" id="1.10.110.10">
    <property type="entry name" value="Plant lipid-transfer and hydrophobic proteins"/>
    <property type="match status" value="1"/>
</dbReference>
<organism evidence="2 3">
    <name type="scientific">Vitis rotundifolia</name>
    <name type="common">Muscadine grape</name>
    <dbReference type="NCBI Taxonomy" id="103349"/>
    <lineage>
        <taxon>Eukaryota</taxon>
        <taxon>Viridiplantae</taxon>
        <taxon>Streptophyta</taxon>
        <taxon>Embryophyta</taxon>
        <taxon>Tracheophyta</taxon>
        <taxon>Spermatophyta</taxon>
        <taxon>Magnoliopsida</taxon>
        <taxon>eudicotyledons</taxon>
        <taxon>Gunneridae</taxon>
        <taxon>Pentapetalae</taxon>
        <taxon>rosids</taxon>
        <taxon>Vitales</taxon>
        <taxon>Vitaceae</taxon>
        <taxon>Viteae</taxon>
        <taxon>Vitis</taxon>
    </lineage>
</organism>
<dbReference type="EMBL" id="JARBHA010000017">
    <property type="protein sequence ID" value="KAJ9677899.1"/>
    <property type="molecule type" value="Genomic_DNA"/>
</dbReference>
<dbReference type="Proteomes" id="UP001168098">
    <property type="component" value="Unassembled WGS sequence"/>
</dbReference>
<feature type="chain" id="PRO_5041226365" description="Bifunctional inhibitor/plant lipid transfer protein/seed storage helical domain-containing protein" evidence="1">
    <location>
        <begin position="21"/>
        <end position="115"/>
    </location>
</feature>
<reference evidence="2 3" key="1">
    <citation type="journal article" date="2023" name="BMC Biotechnol.">
        <title>Vitis rotundifolia cv Carlos genome sequencing.</title>
        <authorList>
            <person name="Huff M."/>
            <person name="Hulse-Kemp A."/>
            <person name="Scheffler B."/>
            <person name="Youngblood R."/>
            <person name="Simpson S."/>
            <person name="Babiker E."/>
            <person name="Staton M."/>
        </authorList>
    </citation>
    <scope>NUCLEOTIDE SEQUENCE [LARGE SCALE GENOMIC DNA]</scope>
    <source>
        <tissue evidence="2">Leaf</tissue>
    </source>
</reference>
<accession>A0AA38YWG8</accession>
<keyword evidence="3" id="KW-1185">Reference proteome</keyword>
<keyword evidence="1" id="KW-0732">Signal</keyword>
<comment type="caution">
    <text evidence="2">The sequence shown here is derived from an EMBL/GenBank/DDBJ whole genome shotgun (WGS) entry which is preliminary data.</text>
</comment>
<dbReference type="InterPro" id="IPR036312">
    <property type="entry name" value="Bifun_inhib/LTP/seed_sf"/>
</dbReference>
<gene>
    <name evidence="2" type="ORF">PVL29_022711</name>
</gene>
<evidence type="ECO:0008006" key="4">
    <source>
        <dbReference type="Google" id="ProtNLM"/>
    </source>
</evidence>